<dbReference type="AlphaFoldDB" id="A0A4R7V1W2"/>
<reference evidence="4 5" key="1">
    <citation type="submission" date="2019-03" db="EMBL/GenBank/DDBJ databases">
        <title>Genomic Encyclopedia of Archaeal and Bacterial Type Strains, Phase II (KMG-II): from individual species to whole genera.</title>
        <authorList>
            <person name="Goeker M."/>
        </authorList>
    </citation>
    <scope>NUCLEOTIDE SEQUENCE [LARGE SCALE GENOMIC DNA]</scope>
    <source>
        <strain evidence="4 5">DSM 45499</strain>
    </source>
</reference>
<proteinExistence type="inferred from homology"/>
<evidence type="ECO:0000259" key="3">
    <source>
        <dbReference type="PROSITE" id="PS01031"/>
    </source>
</evidence>
<dbReference type="Gene3D" id="2.60.40.790">
    <property type="match status" value="1"/>
</dbReference>
<sequence length="132" mass="14886">MTSLMPRSLILPDVVRLLEGWPFGDRHAVRIEDYREDGKYVLRAELPGMVPEKDIHIQVHGNELAIAAERAEEKHEKAHSELFYGKFARTVRLPAGTVPDEISATYDAGILEVVVPVKPETDTRQIEVSVTR</sequence>
<dbReference type="InterPro" id="IPR008978">
    <property type="entry name" value="HSP20-like_chaperone"/>
</dbReference>
<evidence type="ECO:0000256" key="2">
    <source>
        <dbReference type="RuleBase" id="RU003616"/>
    </source>
</evidence>
<dbReference type="CDD" id="cd06464">
    <property type="entry name" value="ACD_sHsps-like"/>
    <property type="match status" value="1"/>
</dbReference>
<accession>A0A4R7V1W2</accession>
<dbReference type="Proteomes" id="UP000294927">
    <property type="component" value="Unassembled WGS sequence"/>
</dbReference>
<dbReference type="SUPFAM" id="SSF49764">
    <property type="entry name" value="HSP20-like chaperones"/>
    <property type="match status" value="1"/>
</dbReference>
<evidence type="ECO:0000256" key="1">
    <source>
        <dbReference type="PROSITE-ProRule" id="PRU00285"/>
    </source>
</evidence>
<keyword evidence="4" id="KW-0346">Stress response</keyword>
<keyword evidence="5" id="KW-1185">Reference proteome</keyword>
<protein>
    <submittedName>
        <fullName evidence="4">Heat shock protein Hsp20</fullName>
    </submittedName>
</protein>
<name>A0A4R7V1W2_9PSEU</name>
<comment type="caution">
    <text evidence="4">The sequence shown here is derived from an EMBL/GenBank/DDBJ whole genome shotgun (WGS) entry which is preliminary data.</text>
</comment>
<dbReference type="InterPro" id="IPR031107">
    <property type="entry name" value="Small_HSP"/>
</dbReference>
<comment type="similarity">
    <text evidence="1 2">Belongs to the small heat shock protein (HSP20) family.</text>
</comment>
<evidence type="ECO:0000313" key="5">
    <source>
        <dbReference type="Proteomes" id="UP000294927"/>
    </source>
</evidence>
<organism evidence="4 5">
    <name type="scientific">Actinophytocola oryzae</name>
    <dbReference type="NCBI Taxonomy" id="502181"/>
    <lineage>
        <taxon>Bacteria</taxon>
        <taxon>Bacillati</taxon>
        <taxon>Actinomycetota</taxon>
        <taxon>Actinomycetes</taxon>
        <taxon>Pseudonocardiales</taxon>
        <taxon>Pseudonocardiaceae</taxon>
    </lineage>
</organism>
<feature type="domain" description="SHSP" evidence="3">
    <location>
        <begin position="22"/>
        <end position="131"/>
    </location>
</feature>
<dbReference type="EMBL" id="SOCP01000017">
    <property type="protein sequence ID" value="TDV42537.1"/>
    <property type="molecule type" value="Genomic_DNA"/>
</dbReference>
<dbReference type="Pfam" id="PF00011">
    <property type="entry name" value="HSP20"/>
    <property type="match status" value="1"/>
</dbReference>
<dbReference type="PANTHER" id="PTHR11527">
    <property type="entry name" value="HEAT-SHOCK PROTEIN 20 FAMILY MEMBER"/>
    <property type="match status" value="1"/>
</dbReference>
<dbReference type="RefSeq" id="WP_133907149.1">
    <property type="nucleotide sequence ID" value="NZ_SOCP01000017.1"/>
</dbReference>
<dbReference type="OrthoDB" id="3855217at2"/>
<evidence type="ECO:0000313" key="4">
    <source>
        <dbReference type="EMBL" id="TDV42537.1"/>
    </source>
</evidence>
<dbReference type="PROSITE" id="PS01031">
    <property type="entry name" value="SHSP"/>
    <property type="match status" value="1"/>
</dbReference>
<dbReference type="InterPro" id="IPR002068">
    <property type="entry name" value="A-crystallin/Hsp20_dom"/>
</dbReference>
<gene>
    <name evidence="4" type="ORF">CLV71_1176</name>
</gene>